<dbReference type="EMBL" id="QKTW01000028">
    <property type="protein sequence ID" value="PZF70859.1"/>
    <property type="molecule type" value="Genomic_DNA"/>
</dbReference>
<reference evidence="3 4" key="1">
    <citation type="submission" date="2018-06" db="EMBL/GenBank/DDBJ databases">
        <title>Mucibacter soli gen. nov., sp. nov., a new member of the family Chitinophagaceae producing mucin.</title>
        <authorList>
            <person name="Kim M.-K."/>
            <person name="Park S."/>
            <person name="Kim T.-S."/>
            <person name="Joung Y."/>
            <person name="Han J.-H."/>
            <person name="Kim S.B."/>
        </authorList>
    </citation>
    <scope>NUCLEOTIDE SEQUENCE [LARGE SCALE GENOMIC DNA]</scope>
    <source>
        <strain evidence="3 4">R1-15</strain>
    </source>
</reference>
<protein>
    <recommendedName>
        <fullName evidence="5">DUF4142 domain-containing protein</fullName>
    </recommendedName>
</protein>
<proteinExistence type="predicted"/>
<feature type="signal peptide" evidence="2">
    <location>
        <begin position="1"/>
        <end position="27"/>
    </location>
</feature>
<dbReference type="Proteomes" id="UP000248745">
    <property type="component" value="Unassembled WGS sequence"/>
</dbReference>
<evidence type="ECO:0000313" key="3">
    <source>
        <dbReference type="EMBL" id="PZF70859.1"/>
    </source>
</evidence>
<gene>
    <name evidence="3" type="ORF">DN068_20750</name>
</gene>
<feature type="compositionally biased region" description="Basic and acidic residues" evidence="1">
    <location>
        <begin position="171"/>
        <end position="185"/>
    </location>
</feature>
<dbReference type="OrthoDB" id="1248765at2"/>
<name>A0A2W2B3Q9_9BACT</name>
<dbReference type="RefSeq" id="WP_111000875.1">
    <property type="nucleotide sequence ID" value="NZ_QKTW01000028.1"/>
</dbReference>
<feature type="chain" id="PRO_5016051526" description="DUF4142 domain-containing protein" evidence="2">
    <location>
        <begin position="28"/>
        <end position="216"/>
    </location>
</feature>
<feature type="region of interest" description="Disordered" evidence="1">
    <location>
        <begin position="159"/>
        <end position="185"/>
    </location>
</feature>
<evidence type="ECO:0000256" key="2">
    <source>
        <dbReference type="SAM" id="SignalP"/>
    </source>
</evidence>
<dbReference type="AlphaFoldDB" id="A0A2W2B3Q9"/>
<accession>A0A2W2B3Q9</accession>
<evidence type="ECO:0000256" key="1">
    <source>
        <dbReference type="SAM" id="MobiDB-lite"/>
    </source>
</evidence>
<evidence type="ECO:0000313" key="4">
    <source>
        <dbReference type="Proteomes" id="UP000248745"/>
    </source>
</evidence>
<comment type="caution">
    <text evidence="3">The sequence shown here is derived from an EMBL/GenBank/DDBJ whole genome shotgun (WGS) entry which is preliminary data.</text>
</comment>
<organism evidence="3 4">
    <name type="scientific">Taibaiella soli</name>
    <dbReference type="NCBI Taxonomy" id="1649169"/>
    <lineage>
        <taxon>Bacteria</taxon>
        <taxon>Pseudomonadati</taxon>
        <taxon>Bacteroidota</taxon>
        <taxon>Chitinophagia</taxon>
        <taxon>Chitinophagales</taxon>
        <taxon>Chitinophagaceae</taxon>
        <taxon>Taibaiella</taxon>
    </lineage>
</organism>
<evidence type="ECO:0008006" key="5">
    <source>
        <dbReference type="Google" id="ProtNLM"/>
    </source>
</evidence>
<keyword evidence="4" id="KW-1185">Reference proteome</keyword>
<keyword evidence="2" id="KW-0732">Signal</keyword>
<sequence>MILKNIRRIAVVLLCCFALLSAPHAKAQQAVNELAQAMTDDLGYLNLTADQTANALGMNKMAASSLVQLGVKAQNDTTFRGPALFKQILFVMKTRNDALKKMLTPDQLKSWQEHRTEQLADLQTEMMIAQLDLTNEQIPKVYDVNLKFAGELMGNVDKMQSSKNKMQKSKVSKEMKSDSKAKDEAMKPILSADQYDVYMANREAMRQYLKETMKKK</sequence>